<gene>
    <name evidence="2" type="ORF">FQP86_01150</name>
</gene>
<accession>A0A558HX64</accession>
<dbReference type="RefSeq" id="WP_035158396.1">
    <property type="nucleotide sequence ID" value="NZ_CAWOWR010000001.1"/>
</dbReference>
<dbReference type="AlphaFoldDB" id="A0A558HX64"/>
<feature type="transmembrane region" description="Helical" evidence="1">
    <location>
        <begin position="192"/>
        <end position="211"/>
    </location>
</feature>
<keyword evidence="1" id="KW-0472">Membrane</keyword>
<evidence type="ECO:0000313" key="2">
    <source>
        <dbReference type="EMBL" id="TVU73711.1"/>
    </source>
</evidence>
<dbReference type="STRING" id="553385.GCA_000591415_00054"/>
<organism evidence="2 3">
    <name type="scientific">Cobetia crustatorum</name>
    <dbReference type="NCBI Taxonomy" id="553385"/>
    <lineage>
        <taxon>Bacteria</taxon>
        <taxon>Pseudomonadati</taxon>
        <taxon>Pseudomonadota</taxon>
        <taxon>Gammaproteobacteria</taxon>
        <taxon>Oceanospirillales</taxon>
        <taxon>Halomonadaceae</taxon>
        <taxon>Cobetia</taxon>
    </lineage>
</organism>
<dbReference type="Proteomes" id="UP000319941">
    <property type="component" value="Unassembled WGS sequence"/>
</dbReference>
<dbReference type="EMBL" id="VNFH01000001">
    <property type="protein sequence ID" value="TVU73711.1"/>
    <property type="molecule type" value="Genomic_DNA"/>
</dbReference>
<keyword evidence="1" id="KW-0812">Transmembrane</keyword>
<dbReference type="Pfam" id="PF06166">
    <property type="entry name" value="DUF979"/>
    <property type="match status" value="1"/>
</dbReference>
<feature type="transmembrane region" description="Helical" evidence="1">
    <location>
        <begin position="284"/>
        <end position="302"/>
    </location>
</feature>
<reference evidence="2 3" key="1">
    <citation type="submission" date="2019-07" db="EMBL/GenBank/DDBJ databases">
        <title>Diversity of Bacteria from Kongsfjorden, Arctic.</title>
        <authorList>
            <person name="Yu Y."/>
        </authorList>
    </citation>
    <scope>NUCLEOTIDE SEQUENCE [LARGE SCALE GENOMIC DNA]</scope>
    <source>
        <strain evidence="2 3">SM1923</strain>
    </source>
</reference>
<evidence type="ECO:0000313" key="3">
    <source>
        <dbReference type="Proteomes" id="UP000319941"/>
    </source>
</evidence>
<feature type="transmembrane region" description="Helical" evidence="1">
    <location>
        <begin position="216"/>
        <end position="234"/>
    </location>
</feature>
<feature type="transmembrane region" description="Helical" evidence="1">
    <location>
        <begin position="36"/>
        <end position="52"/>
    </location>
</feature>
<feature type="transmembrane region" description="Helical" evidence="1">
    <location>
        <begin position="58"/>
        <end position="80"/>
    </location>
</feature>
<dbReference type="InterPro" id="IPR009323">
    <property type="entry name" value="DUF979"/>
</dbReference>
<sequence length="303" mass="31793">MSGIDILYLITGLATMAFAVLTLTDRDHPRRLGTSAFWMIFGISLAFGGWLPDAVVGLAMLALALLAAAGQLGLGNYGQLSDTVRKARMQRFGSRLFIPALLIPAGTFIYTLTTGQSALVGLGVATLLAFAVALLMLRERPTTGLQEGRRLADSIGWAAILPQFLAALGLLFDQAGVGQTIAELVSSVVPDTSLVACVIAYCLGMAIFTMLMGNGFAAFAVITSGIGYPLVIALHGGNPAIVGVLGMLSGYCGTLMTPMAANFNIVPAALLELDDRYHIIRTQIVPALVMLTANISLMLLLAF</sequence>
<feature type="transmembrane region" description="Helical" evidence="1">
    <location>
        <begin position="150"/>
        <end position="172"/>
    </location>
</feature>
<evidence type="ECO:0000256" key="1">
    <source>
        <dbReference type="SAM" id="Phobius"/>
    </source>
</evidence>
<feature type="transmembrane region" description="Helical" evidence="1">
    <location>
        <begin position="118"/>
        <end position="138"/>
    </location>
</feature>
<feature type="transmembrane region" description="Helical" evidence="1">
    <location>
        <begin position="92"/>
        <end position="112"/>
    </location>
</feature>
<dbReference type="OrthoDB" id="1689651at2"/>
<feature type="transmembrane region" description="Helical" evidence="1">
    <location>
        <begin position="240"/>
        <end position="263"/>
    </location>
</feature>
<protein>
    <submittedName>
        <fullName evidence="2">DUF979 domain-containing protein</fullName>
    </submittedName>
</protein>
<name>A0A558HX64_9GAMM</name>
<keyword evidence="3" id="KW-1185">Reference proteome</keyword>
<comment type="caution">
    <text evidence="2">The sequence shown here is derived from an EMBL/GenBank/DDBJ whole genome shotgun (WGS) entry which is preliminary data.</text>
</comment>
<keyword evidence="1" id="KW-1133">Transmembrane helix</keyword>
<feature type="transmembrane region" description="Helical" evidence="1">
    <location>
        <begin position="6"/>
        <end position="24"/>
    </location>
</feature>
<proteinExistence type="predicted"/>